<evidence type="ECO:0000259" key="1">
    <source>
        <dbReference type="Pfam" id="PF03399"/>
    </source>
</evidence>
<sequence>MEPEGEVPVNIIKGTCQTMCPVSEMKLREREGLLHRFEILRNQPGKPRRPPADPQRIIKAFSRPAAGRVQPSPADIRPGPVLLRTVVYLFENVAPIAERDWCHVYDYVFDRLRAVRQDAVLQGLDGPHLITILEHIVRFHVYAGYRMCEAPVNQFDPVINDQHLLECLKQLIRLYDATPGSHNNQPVFEAVYLLHNLGSNQSIQQGLAVPHHIRESATVKDALDLNLAFQQGNFVRFFRRSMQTSSVLCLCAIHRHFCHARLHAVRVMSMAYSSKTCQFPVSKLVKLLYIDRGHLTELLTACGLLTDQEKISAQHVNFLKAKFTAPEKVAVYKQPELEAQLQKQDLASLLLNKLQDAS</sequence>
<evidence type="ECO:0000313" key="2">
    <source>
        <dbReference type="EMBL" id="KAK7096002.1"/>
    </source>
</evidence>
<proteinExistence type="predicted"/>
<dbReference type="Pfam" id="PF03399">
    <property type="entry name" value="SAC3_GANP"/>
    <property type="match status" value="1"/>
</dbReference>
<dbReference type="GO" id="GO:0005813">
    <property type="term" value="C:centrosome"/>
    <property type="evidence" value="ECO:0007669"/>
    <property type="project" value="TreeGrafter"/>
</dbReference>
<dbReference type="GO" id="GO:0005634">
    <property type="term" value="C:nucleus"/>
    <property type="evidence" value="ECO:0007669"/>
    <property type="project" value="TreeGrafter"/>
</dbReference>
<feature type="domain" description="SAC3/GANP/THP3 conserved" evidence="1">
    <location>
        <begin position="19"/>
        <end position="306"/>
    </location>
</feature>
<dbReference type="GO" id="GO:0005819">
    <property type="term" value="C:spindle"/>
    <property type="evidence" value="ECO:0007669"/>
    <property type="project" value="TreeGrafter"/>
</dbReference>
<evidence type="ECO:0000313" key="3">
    <source>
        <dbReference type="Proteomes" id="UP001374579"/>
    </source>
</evidence>
<reference evidence="2 3" key="1">
    <citation type="submission" date="2024-02" db="EMBL/GenBank/DDBJ databases">
        <title>Chromosome-scale genome assembly of the rough periwinkle Littorina saxatilis.</title>
        <authorList>
            <person name="De Jode A."/>
            <person name="Faria R."/>
            <person name="Formenti G."/>
            <person name="Sims Y."/>
            <person name="Smith T.P."/>
            <person name="Tracey A."/>
            <person name="Wood J.M.D."/>
            <person name="Zagrodzka Z.B."/>
            <person name="Johannesson K."/>
            <person name="Butlin R.K."/>
            <person name="Leder E.H."/>
        </authorList>
    </citation>
    <scope>NUCLEOTIDE SEQUENCE [LARGE SCALE GENOMIC DNA]</scope>
    <source>
        <strain evidence="2">Snail1</strain>
        <tissue evidence="2">Muscle</tissue>
    </source>
</reference>
<dbReference type="GO" id="GO:0051298">
    <property type="term" value="P:centrosome duplication"/>
    <property type="evidence" value="ECO:0007669"/>
    <property type="project" value="TreeGrafter"/>
</dbReference>
<dbReference type="PANTHER" id="PTHR12436:SF38">
    <property type="entry name" value="SAC3 DOMAIN-CONTAINING PROTEIN 1"/>
    <property type="match status" value="1"/>
</dbReference>
<organism evidence="2 3">
    <name type="scientific">Littorina saxatilis</name>
    <dbReference type="NCBI Taxonomy" id="31220"/>
    <lineage>
        <taxon>Eukaryota</taxon>
        <taxon>Metazoa</taxon>
        <taxon>Spiralia</taxon>
        <taxon>Lophotrochozoa</taxon>
        <taxon>Mollusca</taxon>
        <taxon>Gastropoda</taxon>
        <taxon>Caenogastropoda</taxon>
        <taxon>Littorinimorpha</taxon>
        <taxon>Littorinoidea</taxon>
        <taxon>Littorinidae</taxon>
        <taxon>Littorina</taxon>
    </lineage>
</organism>
<keyword evidence="3" id="KW-1185">Reference proteome</keyword>
<gene>
    <name evidence="2" type="ORF">V1264_005350</name>
</gene>
<dbReference type="PANTHER" id="PTHR12436">
    <property type="entry name" value="80 KDA MCM3-ASSOCIATED PROTEIN"/>
    <property type="match status" value="1"/>
</dbReference>
<dbReference type="InterPro" id="IPR005062">
    <property type="entry name" value="SAC3/GANP/THP3_conserved"/>
</dbReference>
<dbReference type="AlphaFoldDB" id="A0AAN9G5T9"/>
<dbReference type="InterPro" id="IPR045107">
    <property type="entry name" value="SAC3/GANP/THP3"/>
</dbReference>
<protein>
    <recommendedName>
        <fullName evidence="1">SAC3/GANP/THP3 conserved domain-containing protein</fullName>
    </recommendedName>
</protein>
<dbReference type="Proteomes" id="UP001374579">
    <property type="component" value="Unassembled WGS sequence"/>
</dbReference>
<accession>A0AAN9G5T9</accession>
<comment type="caution">
    <text evidence="2">The sequence shown here is derived from an EMBL/GenBank/DDBJ whole genome shotgun (WGS) entry which is preliminary data.</text>
</comment>
<dbReference type="GO" id="GO:0051225">
    <property type="term" value="P:spindle assembly"/>
    <property type="evidence" value="ECO:0007669"/>
    <property type="project" value="TreeGrafter"/>
</dbReference>
<dbReference type="EMBL" id="JBAMIC010000014">
    <property type="protein sequence ID" value="KAK7096002.1"/>
    <property type="molecule type" value="Genomic_DNA"/>
</dbReference>
<dbReference type="Gene3D" id="1.25.40.990">
    <property type="match status" value="1"/>
</dbReference>
<name>A0AAN9G5T9_9CAEN</name>